<protein>
    <submittedName>
        <fullName evidence="2">Uncharacterized protein</fullName>
    </submittedName>
</protein>
<name>A0A1J5SI87_9ZZZZ</name>
<dbReference type="AlphaFoldDB" id="A0A1J5SI87"/>
<feature type="region of interest" description="Disordered" evidence="1">
    <location>
        <begin position="1"/>
        <end position="28"/>
    </location>
</feature>
<organism evidence="2">
    <name type="scientific">mine drainage metagenome</name>
    <dbReference type="NCBI Taxonomy" id="410659"/>
    <lineage>
        <taxon>unclassified sequences</taxon>
        <taxon>metagenomes</taxon>
        <taxon>ecological metagenomes</taxon>
    </lineage>
</organism>
<sequence length="65" mass="7631">MTQPFHLHGHEQSGHAERGDNIRMTPKTDLQWGRPLFRAPALVSPQRIEDLKFDVEFRAKDRARH</sequence>
<reference evidence="2" key="1">
    <citation type="submission" date="2016-10" db="EMBL/GenBank/DDBJ databases">
        <title>Sequence of Gallionella enrichment culture.</title>
        <authorList>
            <person name="Poehlein A."/>
            <person name="Muehling M."/>
            <person name="Daniel R."/>
        </authorList>
    </citation>
    <scope>NUCLEOTIDE SEQUENCE</scope>
</reference>
<proteinExistence type="predicted"/>
<evidence type="ECO:0000313" key="2">
    <source>
        <dbReference type="EMBL" id="OIR08159.1"/>
    </source>
</evidence>
<comment type="caution">
    <text evidence="2">The sequence shown here is derived from an EMBL/GenBank/DDBJ whole genome shotgun (WGS) entry which is preliminary data.</text>
</comment>
<feature type="compositionally biased region" description="Basic and acidic residues" evidence="1">
    <location>
        <begin position="8"/>
        <end position="21"/>
    </location>
</feature>
<gene>
    <name evidence="2" type="ORF">GALL_96600</name>
</gene>
<dbReference type="EMBL" id="MLJW01000033">
    <property type="protein sequence ID" value="OIR08159.1"/>
    <property type="molecule type" value="Genomic_DNA"/>
</dbReference>
<accession>A0A1J5SI87</accession>
<evidence type="ECO:0000256" key="1">
    <source>
        <dbReference type="SAM" id="MobiDB-lite"/>
    </source>
</evidence>